<dbReference type="GO" id="GO:0044773">
    <property type="term" value="P:mitotic DNA damage checkpoint signaling"/>
    <property type="evidence" value="ECO:0007669"/>
    <property type="project" value="TreeGrafter"/>
</dbReference>
<feature type="region of interest" description="Disordered" evidence="2">
    <location>
        <begin position="451"/>
        <end position="471"/>
    </location>
</feature>
<dbReference type="PROSITE" id="PS00107">
    <property type="entry name" value="PROTEIN_KINASE_ATP"/>
    <property type="match status" value="1"/>
</dbReference>
<evidence type="ECO:0000256" key="1">
    <source>
        <dbReference type="PROSITE-ProRule" id="PRU10141"/>
    </source>
</evidence>
<keyword evidence="5" id="KW-1185">Reference proteome</keyword>
<feature type="binding site" evidence="1">
    <location>
        <position position="254"/>
    </location>
    <ligand>
        <name>ATP</name>
        <dbReference type="ChEBI" id="CHEBI:30616"/>
    </ligand>
</feature>
<gene>
    <name evidence="4" type="ORF">ALECFALPRED_004346</name>
</gene>
<comment type="caution">
    <text evidence="4">The sequence shown here is derived from an EMBL/GenBank/DDBJ whole genome shotgun (WGS) entry which is preliminary data.</text>
</comment>
<dbReference type="Gene3D" id="1.10.510.10">
    <property type="entry name" value="Transferase(Phosphotransferase) domain 1"/>
    <property type="match status" value="1"/>
</dbReference>
<reference evidence="4" key="1">
    <citation type="submission" date="2021-03" db="EMBL/GenBank/DDBJ databases">
        <authorList>
            <person name="Tagirdzhanova G."/>
        </authorList>
    </citation>
    <scope>NUCLEOTIDE SEQUENCE</scope>
</reference>
<dbReference type="InterPro" id="IPR000719">
    <property type="entry name" value="Prot_kinase_dom"/>
</dbReference>
<keyword evidence="1" id="KW-0547">Nucleotide-binding</keyword>
<sequence length="471" mass="53179">MQTTAPYRAEFARLTPENRPALVAFDQVASKLKADPNWNRHARKYMAILPGKENFEFVNSESESEGGSGPRTQKRLIWRGFYRFNFDMPPRDPRFGWVLGGGKFANGDESPDLVLTERKSHDLVFGRHARLFHNYSSGALILHTAKQSITFVDGKEVRPSITIWSIVTHITFGNLTYRLHLHGEVESAHRSRLARYQQSHGLTVNDFPVSLLSTPAESDYIHKHYIIKNPIGHGASSTVFAGEHMKTNAVVAIKRITRNRSNAGLIEQEHRLCQLVDKMSPDGDRRSAHFRNSDFDEVYLVYRPLAIATWLSLCEPGPISDAHNAISTKLFRQCLEGTEYIHSKDVIHRDIKPGNLAIVSFNPPHGRVIDSGSARIGASSDVVQGNTLSYRSLEIWRLERGGKNSGLQYDETVDIFAFGVSAYQIFCKQRIWWGKEANEVALGDMRDEYERRDAVSGGRSAPSQETYQKHA</sequence>
<feature type="compositionally biased region" description="Polar residues" evidence="2">
    <location>
        <begin position="461"/>
        <end position="471"/>
    </location>
</feature>
<dbReference type="InterPro" id="IPR017441">
    <property type="entry name" value="Protein_kinase_ATP_BS"/>
</dbReference>
<dbReference type="Pfam" id="PF00069">
    <property type="entry name" value="Pkinase"/>
    <property type="match status" value="1"/>
</dbReference>
<keyword evidence="1" id="KW-0067">ATP-binding</keyword>
<evidence type="ECO:0000313" key="4">
    <source>
        <dbReference type="EMBL" id="CAF9908191.1"/>
    </source>
</evidence>
<evidence type="ECO:0000259" key="3">
    <source>
        <dbReference type="PROSITE" id="PS50011"/>
    </source>
</evidence>
<evidence type="ECO:0000313" key="5">
    <source>
        <dbReference type="Proteomes" id="UP000664203"/>
    </source>
</evidence>
<dbReference type="PANTHER" id="PTHR44167">
    <property type="entry name" value="OVARIAN-SPECIFIC SERINE/THREONINE-PROTEIN KINASE LOK-RELATED"/>
    <property type="match status" value="1"/>
</dbReference>
<dbReference type="OrthoDB" id="5979581at2759"/>
<dbReference type="EMBL" id="CAJPDR010000027">
    <property type="protein sequence ID" value="CAF9908191.1"/>
    <property type="molecule type" value="Genomic_DNA"/>
</dbReference>
<dbReference type="PROSITE" id="PS50011">
    <property type="entry name" value="PROTEIN_KINASE_DOM"/>
    <property type="match status" value="1"/>
</dbReference>
<evidence type="ECO:0000256" key="2">
    <source>
        <dbReference type="SAM" id="MobiDB-lite"/>
    </source>
</evidence>
<dbReference type="GO" id="GO:0004674">
    <property type="term" value="F:protein serine/threonine kinase activity"/>
    <property type="evidence" value="ECO:0007669"/>
    <property type="project" value="TreeGrafter"/>
</dbReference>
<accession>A0A8H3EK54</accession>
<dbReference type="Proteomes" id="UP000664203">
    <property type="component" value="Unassembled WGS sequence"/>
</dbReference>
<dbReference type="AlphaFoldDB" id="A0A8H3EK54"/>
<dbReference type="PANTHER" id="PTHR44167:SF24">
    <property type="entry name" value="SERINE_THREONINE-PROTEIN KINASE CHK2"/>
    <property type="match status" value="1"/>
</dbReference>
<name>A0A8H3EK54_9LECA</name>
<organism evidence="4 5">
    <name type="scientific">Alectoria fallacina</name>
    <dbReference type="NCBI Taxonomy" id="1903189"/>
    <lineage>
        <taxon>Eukaryota</taxon>
        <taxon>Fungi</taxon>
        <taxon>Dikarya</taxon>
        <taxon>Ascomycota</taxon>
        <taxon>Pezizomycotina</taxon>
        <taxon>Lecanoromycetes</taxon>
        <taxon>OSLEUM clade</taxon>
        <taxon>Lecanoromycetidae</taxon>
        <taxon>Lecanorales</taxon>
        <taxon>Lecanorineae</taxon>
        <taxon>Parmeliaceae</taxon>
        <taxon>Alectoria</taxon>
    </lineage>
</organism>
<dbReference type="GO" id="GO:0005524">
    <property type="term" value="F:ATP binding"/>
    <property type="evidence" value="ECO:0007669"/>
    <property type="project" value="UniProtKB-UniRule"/>
</dbReference>
<protein>
    <recommendedName>
        <fullName evidence="3">Protein kinase domain-containing protein</fullName>
    </recommendedName>
</protein>
<dbReference type="SUPFAM" id="SSF56112">
    <property type="entry name" value="Protein kinase-like (PK-like)"/>
    <property type="match status" value="1"/>
</dbReference>
<dbReference type="InterPro" id="IPR011009">
    <property type="entry name" value="Kinase-like_dom_sf"/>
</dbReference>
<feature type="domain" description="Protein kinase" evidence="3">
    <location>
        <begin position="225"/>
        <end position="471"/>
    </location>
</feature>
<dbReference type="GO" id="GO:0005634">
    <property type="term" value="C:nucleus"/>
    <property type="evidence" value="ECO:0007669"/>
    <property type="project" value="TreeGrafter"/>
</dbReference>
<dbReference type="SMART" id="SM00220">
    <property type="entry name" value="S_TKc"/>
    <property type="match status" value="1"/>
</dbReference>
<proteinExistence type="predicted"/>